<evidence type="ECO:0000313" key="6">
    <source>
        <dbReference type="Proteomes" id="UP000027604"/>
    </source>
</evidence>
<dbReference type="KEGG" id="jag:GJA_2706"/>
<keyword evidence="3" id="KW-0804">Transcription</keyword>
<accession>W0V7U1</accession>
<feature type="domain" description="HTH araC/xylS-type" evidence="4">
    <location>
        <begin position="50"/>
        <end position="148"/>
    </location>
</feature>
<dbReference type="PATRIC" id="fig|1349767.4.peg.4432"/>
<reference evidence="5 6" key="1">
    <citation type="journal article" date="2015" name="Genome Announc.">
        <title>Genome Sequence of Mushroom Soft-Rot Pathogen Janthinobacterium agaricidamnosum.</title>
        <authorList>
            <person name="Graupner K."/>
            <person name="Lackner G."/>
            <person name="Hertweck C."/>
        </authorList>
    </citation>
    <scope>NUCLEOTIDE SEQUENCE [LARGE SCALE GENOMIC DNA]</scope>
    <source>
        <strain evidence="6">NBRC 102515 / DSM 9628</strain>
    </source>
</reference>
<organism evidence="5 6">
    <name type="scientific">Janthinobacterium agaricidamnosum NBRC 102515 = DSM 9628</name>
    <dbReference type="NCBI Taxonomy" id="1349767"/>
    <lineage>
        <taxon>Bacteria</taxon>
        <taxon>Pseudomonadati</taxon>
        <taxon>Pseudomonadota</taxon>
        <taxon>Betaproteobacteria</taxon>
        <taxon>Burkholderiales</taxon>
        <taxon>Oxalobacteraceae</taxon>
        <taxon>Janthinobacterium</taxon>
    </lineage>
</organism>
<keyword evidence="2" id="KW-0238">DNA-binding</keyword>
<dbReference type="GO" id="GO:0043565">
    <property type="term" value="F:sequence-specific DNA binding"/>
    <property type="evidence" value="ECO:0007669"/>
    <property type="project" value="InterPro"/>
</dbReference>
<evidence type="ECO:0000313" key="5">
    <source>
        <dbReference type="EMBL" id="CDG83337.1"/>
    </source>
</evidence>
<dbReference type="eggNOG" id="COG4977">
    <property type="taxonomic scope" value="Bacteria"/>
</dbReference>
<dbReference type="PANTHER" id="PTHR47893">
    <property type="entry name" value="REGULATORY PROTEIN PCHR"/>
    <property type="match status" value="1"/>
</dbReference>
<dbReference type="InterPro" id="IPR018060">
    <property type="entry name" value="HTH_AraC"/>
</dbReference>
<name>W0V7U1_9BURK</name>
<dbReference type="InterPro" id="IPR053142">
    <property type="entry name" value="PchR_regulatory_protein"/>
</dbReference>
<gene>
    <name evidence="5" type="ORF">GJA_2706</name>
</gene>
<protein>
    <submittedName>
        <fullName evidence="5">Bacterial regulatory helix-turn-helix s, AraC family protein</fullName>
    </submittedName>
</protein>
<dbReference type="HOGENOM" id="CLU_1728907_0_0_4"/>
<evidence type="ECO:0000256" key="2">
    <source>
        <dbReference type="ARBA" id="ARBA00023125"/>
    </source>
</evidence>
<dbReference type="PRINTS" id="PR00032">
    <property type="entry name" value="HTHARAC"/>
</dbReference>
<dbReference type="GO" id="GO:0003700">
    <property type="term" value="F:DNA-binding transcription factor activity"/>
    <property type="evidence" value="ECO:0007669"/>
    <property type="project" value="InterPro"/>
</dbReference>
<dbReference type="STRING" id="1349767.GJA_2706"/>
<evidence type="ECO:0000259" key="4">
    <source>
        <dbReference type="PROSITE" id="PS01124"/>
    </source>
</evidence>
<keyword evidence="6" id="KW-1185">Reference proteome</keyword>
<sequence>MEQMRRQPSTADGVEITHIDYTPEHDLVVAAEAPDGELPTLQQRDHHKLERARECLLARLDYNWSIAELAQTVNLNERKLKKGFKALYGNSIHAYQQEKRMQAAAQLLRQTEMSITEVVMQTGYANPSHFAKLFRRHFGMSPRQYTQLSAP</sequence>
<dbReference type="AlphaFoldDB" id="W0V7U1"/>
<dbReference type="EMBL" id="HG322949">
    <property type="protein sequence ID" value="CDG83337.1"/>
    <property type="molecule type" value="Genomic_DNA"/>
</dbReference>
<proteinExistence type="predicted"/>
<dbReference type="PROSITE" id="PS01124">
    <property type="entry name" value="HTH_ARAC_FAMILY_2"/>
    <property type="match status" value="1"/>
</dbReference>
<evidence type="ECO:0000256" key="1">
    <source>
        <dbReference type="ARBA" id="ARBA00023015"/>
    </source>
</evidence>
<dbReference type="Proteomes" id="UP000027604">
    <property type="component" value="Chromosome I"/>
</dbReference>
<dbReference type="SUPFAM" id="SSF46689">
    <property type="entry name" value="Homeodomain-like"/>
    <property type="match status" value="2"/>
</dbReference>
<dbReference type="InterPro" id="IPR009057">
    <property type="entry name" value="Homeodomain-like_sf"/>
</dbReference>
<dbReference type="SMART" id="SM00342">
    <property type="entry name" value="HTH_ARAC"/>
    <property type="match status" value="1"/>
</dbReference>
<dbReference type="Pfam" id="PF12833">
    <property type="entry name" value="HTH_18"/>
    <property type="match status" value="1"/>
</dbReference>
<evidence type="ECO:0000256" key="3">
    <source>
        <dbReference type="ARBA" id="ARBA00023163"/>
    </source>
</evidence>
<keyword evidence="1" id="KW-0805">Transcription regulation</keyword>
<dbReference type="InterPro" id="IPR020449">
    <property type="entry name" value="Tscrpt_reg_AraC-type_HTH"/>
</dbReference>
<dbReference type="PANTHER" id="PTHR47893:SF1">
    <property type="entry name" value="REGULATORY PROTEIN PCHR"/>
    <property type="match status" value="1"/>
</dbReference>
<dbReference type="Gene3D" id="1.10.10.60">
    <property type="entry name" value="Homeodomain-like"/>
    <property type="match status" value="2"/>
</dbReference>